<organism evidence="4 5">
    <name type="scientific">Branchiostoma floridae</name>
    <name type="common">Florida lancelet</name>
    <name type="synonym">Amphioxus</name>
    <dbReference type="NCBI Taxonomy" id="7739"/>
    <lineage>
        <taxon>Eukaryota</taxon>
        <taxon>Metazoa</taxon>
        <taxon>Chordata</taxon>
        <taxon>Cephalochordata</taxon>
        <taxon>Leptocardii</taxon>
        <taxon>Amphioxiformes</taxon>
        <taxon>Branchiostomatidae</taxon>
        <taxon>Branchiostoma</taxon>
    </lineage>
</organism>
<feature type="short sequence motif" description="GXSXG" evidence="2">
    <location>
        <begin position="69"/>
        <end position="73"/>
    </location>
</feature>
<dbReference type="Pfam" id="PF01734">
    <property type="entry name" value="Patatin"/>
    <property type="match status" value="1"/>
</dbReference>
<evidence type="ECO:0000256" key="2">
    <source>
        <dbReference type="PROSITE-ProRule" id="PRU01161"/>
    </source>
</evidence>
<keyword evidence="4" id="KW-1185">Reference proteome</keyword>
<feature type="domain" description="PNPLA" evidence="3">
    <location>
        <begin position="36"/>
        <end position="257"/>
    </location>
</feature>
<dbReference type="GO" id="GO:0016787">
    <property type="term" value="F:hydrolase activity"/>
    <property type="evidence" value="ECO:0007669"/>
    <property type="project" value="UniProtKB-UniRule"/>
</dbReference>
<reference evidence="5" key="2">
    <citation type="submission" date="2025-08" db="UniProtKB">
        <authorList>
            <consortium name="RefSeq"/>
        </authorList>
    </citation>
    <scope>IDENTIFICATION</scope>
    <source>
        <strain evidence="5">S238N-H82</strain>
        <tissue evidence="5">Testes</tissue>
    </source>
</reference>
<proteinExistence type="predicted"/>
<name>A0A9J7KKG6_BRAFL</name>
<reference evidence="4" key="1">
    <citation type="journal article" date="2020" name="Nat. Ecol. Evol.">
        <title>Deeply conserved synteny resolves early events in vertebrate evolution.</title>
        <authorList>
            <person name="Simakov O."/>
            <person name="Marletaz F."/>
            <person name="Yue J.X."/>
            <person name="O'Connell B."/>
            <person name="Jenkins J."/>
            <person name="Brandt A."/>
            <person name="Calef R."/>
            <person name="Tung C.H."/>
            <person name="Huang T.K."/>
            <person name="Schmutz J."/>
            <person name="Satoh N."/>
            <person name="Yu J.K."/>
            <person name="Putnam N.H."/>
            <person name="Green R.E."/>
            <person name="Rokhsar D.S."/>
        </authorList>
    </citation>
    <scope>NUCLEOTIDE SEQUENCE [LARGE SCALE GENOMIC DNA]</scope>
    <source>
        <strain evidence="4">S238N-H82</strain>
    </source>
</reference>
<dbReference type="CDD" id="cd07207">
    <property type="entry name" value="Pat_ExoU_VipD_like"/>
    <property type="match status" value="1"/>
</dbReference>
<dbReference type="InterPro" id="IPR052580">
    <property type="entry name" value="Lipid_Hydrolase"/>
</dbReference>
<feature type="short sequence motif" description="GXGXXG" evidence="2">
    <location>
        <begin position="40"/>
        <end position="45"/>
    </location>
</feature>
<dbReference type="Proteomes" id="UP000001554">
    <property type="component" value="Chromosome 19"/>
</dbReference>
<evidence type="ECO:0000313" key="4">
    <source>
        <dbReference type="Proteomes" id="UP000001554"/>
    </source>
</evidence>
<dbReference type="AlphaFoldDB" id="A0A9J7KKG6"/>
<protein>
    <submittedName>
        <fullName evidence="5">Uncharacterized protein LOC118407160</fullName>
    </submittedName>
</protein>
<dbReference type="PANTHER" id="PTHR46394:SF1">
    <property type="entry name" value="PNPLA DOMAIN-CONTAINING PROTEIN"/>
    <property type="match status" value="1"/>
</dbReference>
<keyword evidence="2" id="KW-0378">Hydrolase</keyword>
<evidence type="ECO:0000259" key="3">
    <source>
        <dbReference type="PROSITE" id="PS51635"/>
    </source>
</evidence>
<dbReference type="InterPro" id="IPR002641">
    <property type="entry name" value="PNPLA_dom"/>
</dbReference>
<dbReference type="PROSITE" id="PS51635">
    <property type="entry name" value="PNPLA"/>
    <property type="match status" value="1"/>
</dbReference>
<feature type="active site" description="Nucleophile" evidence="2">
    <location>
        <position position="71"/>
    </location>
</feature>
<feature type="active site" description="Proton acceptor" evidence="2">
    <location>
        <position position="244"/>
    </location>
</feature>
<keyword evidence="2" id="KW-0442">Lipid degradation</keyword>
<feature type="short sequence motif" description="DGA/G" evidence="2">
    <location>
        <begin position="244"/>
        <end position="246"/>
    </location>
</feature>
<accession>A0A9J7KKG6</accession>
<dbReference type="GeneID" id="118407160"/>
<evidence type="ECO:0000313" key="5">
    <source>
        <dbReference type="RefSeq" id="XP_035663472.1"/>
    </source>
</evidence>
<dbReference type="Gene3D" id="3.40.1090.10">
    <property type="entry name" value="Cytosolic phospholipase A2 catalytic domain"/>
    <property type="match status" value="1"/>
</dbReference>
<dbReference type="KEGG" id="bfo:118407160"/>
<dbReference type="InterPro" id="IPR016035">
    <property type="entry name" value="Acyl_Trfase/lysoPLipase"/>
</dbReference>
<sequence>MWQWMSSVWRPEKPKPPQLPKVSGIEYLGCYSYENLVLKGGGAKGIAYIGAAKVLDDAGILPKIKRFAGTSAGAITAALLAVRMTPQEMLEELSNRSLMDLLDPPVRGGWFSFLDWFPHIPGVPSWLTVDNMSTALTAVTDRGACEGKEFLDWFGDILDRHFNRLQLDTEKGLDKDITFDKLYHTLGVELCVVAYNMVLGNETYFHVKTTPMMKIREAVRMSMSIPGVFKPFDLGLKNPYTFIDGGLAANYPLWAFDGWYLSMNEENTFHKKLKEEEGEMIRKMFHPEYRKERFDSRNKNTLGILMFSGSDREMYQGKFEERLEKLVEVKPEFEKKRERTTLYKDYEADTEERVEKANASIESFKKLVGEGVRKMIKEMDGEDLESLPEFPPVDESMVQDCQAYSRESLAEISFEFETPCGRVFSPIPRVPRPTDISIDKAKEVL</sequence>
<dbReference type="RefSeq" id="XP_035663472.1">
    <property type="nucleotide sequence ID" value="XM_035807579.1"/>
</dbReference>
<dbReference type="PANTHER" id="PTHR46394">
    <property type="entry name" value="ANNEXIN"/>
    <property type="match status" value="1"/>
</dbReference>
<dbReference type="SUPFAM" id="SSF52151">
    <property type="entry name" value="FabD/lysophospholipase-like"/>
    <property type="match status" value="1"/>
</dbReference>
<gene>
    <name evidence="5" type="primary">LOC118407160</name>
</gene>
<dbReference type="OrthoDB" id="9977503at2759"/>
<keyword evidence="1 2" id="KW-0443">Lipid metabolism</keyword>
<dbReference type="GO" id="GO:0016042">
    <property type="term" value="P:lipid catabolic process"/>
    <property type="evidence" value="ECO:0007669"/>
    <property type="project" value="UniProtKB-UniRule"/>
</dbReference>
<evidence type="ECO:0000256" key="1">
    <source>
        <dbReference type="ARBA" id="ARBA00023098"/>
    </source>
</evidence>